<evidence type="ECO:0000256" key="7">
    <source>
        <dbReference type="ARBA" id="ARBA00023002"/>
    </source>
</evidence>
<dbReference type="NCBIfam" id="NF009466">
    <property type="entry name" value="PRK12826.1-2"/>
    <property type="match status" value="1"/>
</dbReference>
<dbReference type="PANTHER" id="PTHR42879:SF2">
    <property type="entry name" value="3-OXOACYL-[ACYL-CARRIER-PROTEIN] REDUCTASE FABG"/>
    <property type="match status" value="1"/>
</dbReference>
<dbReference type="InterPro" id="IPR011284">
    <property type="entry name" value="3oxo_ACP_reduc"/>
</dbReference>
<keyword evidence="8 10" id="KW-0443">Lipid metabolism</keyword>
<dbReference type="GO" id="GO:0030497">
    <property type="term" value="P:fatty acid elongation"/>
    <property type="evidence" value="ECO:0007669"/>
    <property type="project" value="UniProtKB-ARBA"/>
</dbReference>
<dbReference type="GO" id="GO:0018454">
    <property type="term" value="F:acetoacetyl-CoA reductase activity"/>
    <property type="evidence" value="ECO:0007669"/>
    <property type="project" value="InterPro"/>
</dbReference>
<evidence type="ECO:0000256" key="9">
    <source>
        <dbReference type="ARBA" id="ARBA00023160"/>
    </source>
</evidence>
<dbReference type="InterPro" id="IPR011283">
    <property type="entry name" value="Acetoacetyl-CoA_reductase"/>
</dbReference>
<dbReference type="FunFam" id="3.40.50.720:FF:000037">
    <property type="entry name" value="3-oxoacyl-[acyl-carrier-protein] reductase FabG"/>
    <property type="match status" value="1"/>
</dbReference>
<reference evidence="12 13" key="1">
    <citation type="submission" date="2020-02" db="EMBL/GenBank/DDBJ databases">
        <title>Genome analysis of Thermosulfuriphilus ammonigenes ST65T, an anaerobic thermophilic chemolithoautotrophic bacterium isolated from a deep-sea hydrothermal vent.</title>
        <authorList>
            <person name="Slobodkina G."/>
            <person name="Allioux M."/>
            <person name="Merkel A."/>
            <person name="Alain K."/>
            <person name="Jebbar M."/>
            <person name="Slobodkin A."/>
        </authorList>
    </citation>
    <scope>NUCLEOTIDE SEQUENCE [LARGE SCALE GENOMIC DNA]</scope>
    <source>
        <strain evidence="12 13">ST65</strain>
    </source>
</reference>
<dbReference type="PRINTS" id="PR00081">
    <property type="entry name" value="GDHRDH"/>
</dbReference>
<dbReference type="SUPFAM" id="SSF51735">
    <property type="entry name" value="NAD(P)-binding Rossmann-fold domains"/>
    <property type="match status" value="1"/>
</dbReference>
<keyword evidence="7 10" id="KW-0560">Oxidoreductase</keyword>
<comment type="similarity">
    <text evidence="2 10">Belongs to the short-chain dehydrogenases/reductases (SDR) family.</text>
</comment>
<dbReference type="NCBIfam" id="NF004199">
    <property type="entry name" value="PRK05653.1-4"/>
    <property type="match status" value="1"/>
</dbReference>
<keyword evidence="9 10" id="KW-0275">Fatty acid biosynthesis</keyword>
<keyword evidence="5 10" id="KW-0276">Fatty acid metabolism</keyword>
<evidence type="ECO:0000256" key="3">
    <source>
        <dbReference type="ARBA" id="ARBA00012948"/>
    </source>
</evidence>
<dbReference type="NCBIfam" id="TIGR01830">
    <property type="entry name" value="3oxo_ACP_reduc"/>
    <property type="match status" value="1"/>
</dbReference>
<dbReference type="NCBIfam" id="NF009464">
    <property type="entry name" value="PRK12824.1"/>
    <property type="match status" value="1"/>
</dbReference>
<keyword evidence="4 10" id="KW-0444">Lipid biosynthesis</keyword>
<organism evidence="12 13">
    <name type="scientific">Thermosulfuriphilus ammonigenes</name>
    <dbReference type="NCBI Taxonomy" id="1936021"/>
    <lineage>
        <taxon>Bacteria</taxon>
        <taxon>Pseudomonadati</taxon>
        <taxon>Thermodesulfobacteriota</taxon>
        <taxon>Thermodesulfobacteria</taxon>
        <taxon>Thermodesulfobacteriales</taxon>
        <taxon>Thermodesulfobacteriaceae</taxon>
        <taxon>Thermosulfuriphilus</taxon>
    </lineage>
</organism>
<dbReference type="GO" id="GO:0051287">
    <property type="term" value="F:NAD binding"/>
    <property type="evidence" value="ECO:0007669"/>
    <property type="project" value="UniProtKB-UniRule"/>
</dbReference>
<evidence type="ECO:0000256" key="2">
    <source>
        <dbReference type="ARBA" id="ARBA00006484"/>
    </source>
</evidence>
<dbReference type="InterPro" id="IPR002347">
    <property type="entry name" value="SDR_fam"/>
</dbReference>
<proteinExistence type="inferred from homology"/>
<evidence type="ECO:0000256" key="8">
    <source>
        <dbReference type="ARBA" id="ARBA00023098"/>
    </source>
</evidence>
<gene>
    <name evidence="12" type="primary">fabG</name>
    <name evidence="12" type="ORF">G4V39_07895</name>
</gene>
<dbReference type="InterPro" id="IPR036291">
    <property type="entry name" value="NAD(P)-bd_dom_sf"/>
</dbReference>
<dbReference type="EMBL" id="CP048877">
    <property type="protein sequence ID" value="QIJ72195.1"/>
    <property type="molecule type" value="Genomic_DNA"/>
</dbReference>
<evidence type="ECO:0000313" key="12">
    <source>
        <dbReference type="EMBL" id="QIJ72195.1"/>
    </source>
</evidence>
<dbReference type="Proteomes" id="UP000502179">
    <property type="component" value="Chromosome"/>
</dbReference>
<dbReference type="Pfam" id="PF13561">
    <property type="entry name" value="adh_short_C2"/>
    <property type="match status" value="1"/>
</dbReference>
<dbReference type="NCBIfam" id="NF004197">
    <property type="entry name" value="PRK05653.1-1"/>
    <property type="match status" value="1"/>
</dbReference>
<dbReference type="InterPro" id="IPR020904">
    <property type="entry name" value="Sc_DH/Rdtase_CS"/>
</dbReference>
<dbReference type="SMART" id="SM00822">
    <property type="entry name" value="PKS_KR"/>
    <property type="match status" value="1"/>
</dbReference>
<evidence type="ECO:0000256" key="10">
    <source>
        <dbReference type="RuleBase" id="RU366074"/>
    </source>
</evidence>
<dbReference type="NCBIfam" id="NF004198">
    <property type="entry name" value="PRK05653.1-3"/>
    <property type="match status" value="1"/>
</dbReference>
<dbReference type="AlphaFoldDB" id="A0A6G7PWX3"/>
<dbReference type="CDD" id="cd05333">
    <property type="entry name" value="BKR_SDR_c"/>
    <property type="match status" value="1"/>
</dbReference>
<dbReference type="NCBIfam" id="NF004200">
    <property type="entry name" value="PRK05653.1-5"/>
    <property type="match status" value="1"/>
</dbReference>
<dbReference type="Gene3D" id="3.40.50.720">
    <property type="entry name" value="NAD(P)-binding Rossmann-like Domain"/>
    <property type="match status" value="1"/>
</dbReference>
<dbReference type="NCBIfam" id="TIGR01829">
    <property type="entry name" value="AcAcCoA_reduct"/>
    <property type="match status" value="1"/>
</dbReference>
<evidence type="ECO:0000256" key="1">
    <source>
        <dbReference type="ARBA" id="ARBA00005194"/>
    </source>
</evidence>
<dbReference type="GO" id="GO:0042619">
    <property type="term" value="P:poly-hydroxybutyrate biosynthetic process"/>
    <property type="evidence" value="ECO:0007669"/>
    <property type="project" value="InterPro"/>
</dbReference>
<comment type="pathway">
    <text evidence="1 10">Lipid metabolism; fatty acid biosynthesis.</text>
</comment>
<keyword evidence="13" id="KW-1185">Reference proteome</keyword>
<keyword evidence="6 10" id="KW-0521">NADP</keyword>
<comment type="catalytic activity">
    <reaction evidence="10">
        <text>a (3R)-hydroxyacyl-[ACP] + NADP(+) = a 3-oxoacyl-[ACP] + NADPH + H(+)</text>
        <dbReference type="Rhea" id="RHEA:17397"/>
        <dbReference type="Rhea" id="RHEA-COMP:9916"/>
        <dbReference type="Rhea" id="RHEA-COMP:9945"/>
        <dbReference type="ChEBI" id="CHEBI:15378"/>
        <dbReference type="ChEBI" id="CHEBI:57783"/>
        <dbReference type="ChEBI" id="CHEBI:58349"/>
        <dbReference type="ChEBI" id="CHEBI:78776"/>
        <dbReference type="ChEBI" id="CHEBI:78827"/>
        <dbReference type="EC" id="1.1.1.100"/>
    </reaction>
</comment>
<feature type="domain" description="Ketoreductase" evidence="11">
    <location>
        <begin position="7"/>
        <end position="192"/>
    </location>
</feature>
<dbReference type="GO" id="GO:0005737">
    <property type="term" value="C:cytoplasm"/>
    <property type="evidence" value="ECO:0007669"/>
    <property type="project" value="InterPro"/>
</dbReference>
<protein>
    <recommendedName>
        <fullName evidence="3 10">3-oxoacyl-[acyl-carrier-protein] reductase</fullName>
        <ecNumber evidence="3 10">1.1.1.100</ecNumber>
    </recommendedName>
</protein>
<dbReference type="PANTHER" id="PTHR42879">
    <property type="entry name" value="3-OXOACYL-(ACYL-CARRIER-PROTEIN) REDUCTASE"/>
    <property type="match status" value="1"/>
</dbReference>
<sequence length="248" mass="26358">MKTLQNAVAIVTGGSRGIGRAIAERLAQEGAKVYLTCASRPESGEEVAEAIRVAGGQAEVLVFDVSDFKATEEALKEVLSKEGQVDILVNNAGLTRDGLLMRLKEEDWDRVLGVNLKGAFNCCRVVVPAMLKRRRGRIINISSVVGVSGNVGQTNYAASKAGLIGFSKSLAREVASRGVTVNVVAPGFIETDMTAALPEKIRKDLLAQIPVGRYGRPEEVAAVVSFLASDEAAYITGQVIHINGGLYM</sequence>
<comment type="function">
    <text evidence="10">Catalyzes the NADPH-dependent reduction of beta-ketoacyl-ACP substrates to beta-hydroxyacyl-ACP products, the first reductive step in the elongation cycle of fatty acid biosynthesis.</text>
</comment>
<dbReference type="KEGG" id="tav:G4V39_07895"/>
<dbReference type="InterPro" id="IPR050259">
    <property type="entry name" value="SDR"/>
</dbReference>
<dbReference type="UniPathway" id="UPA00094"/>
<name>A0A6G7PWX3_9BACT</name>
<evidence type="ECO:0000256" key="5">
    <source>
        <dbReference type="ARBA" id="ARBA00022832"/>
    </source>
</evidence>
<accession>A0A6G7PWX3</accession>
<dbReference type="PROSITE" id="PS00061">
    <property type="entry name" value="ADH_SHORT"/>
    <property type="match status" value="1"/>
</dbReference>
<dbReference type="RefSeq" id="WP_166032413.1">
    <property type="nucleotide sequence ID" value="NZ_CP048877.1"/>
</dbReference>
<dbReference type="NCBIfam" id="NF005559">
    <property type="entry name" value="PRK07231.1"/>
    <property type="match status" value="1"/>
</dbReference>
<evidence type="ECO:0000259" key="11">
    <source>
        <dbReference type="SMART" id="SM00822"/>
    </source>
</evidence>
<evidence type="ECO:0000256" key="6">
    <source>
        <dbReference type="ARBA" id="ARBA00022857"/>
    </source>
</evidence>
<dbReference type="InterPro" id="IPR057326">
    <property type="entry name" value="KR_dom"/>
</dbReference>
<evidence type="ECO:0000313" key="13">
    <source>
        <dbReference type="Proteomes" id="UP000502179"/>
    </source>
</evidence>
<dbReference type="PRINTS" id="PR00080">
    <property type="entry name" value="SDRFAMILY"/>
</dbReference>
<dbReference type="GO" id="GO:0004316">
    <property type="term" value="F:3-oxoacyl-[acyl-carrier-protein] reductase (NADPH) activity"/>
    <property type="evidence" value="ECO:0007669"/>
    <property type="project" value="UniProtKB-UniRule"/>
</dbReference>
<comment type="subunit">
    <text evidence="10">Homotetramer.</text>
</comment>
<dbReference type="EC" id="1.1.1.100" evidence="3 10"/>
<evidence type="ECO:0000256" key="4">
    <source>
        <dbReference type="ARBA" id="ARBA00022516"/>
    </source>
</evidence>